<dbReference type="GO" id="GO:0016787">
    <property type="term" value="F:hydrolase activity"/>
    <property type="evidence" value="ECO:0007669"/>
    <property type="project" value="UniProtKB-KW"/>
</dbReference>
<evidence type="ECO:0000313" key="2">
    <source>
        <dbReference type="EMBL" id="KZS99184.1"/>
    </source>
</evidence>
<proteinExistence type="predicted"/>
<accession>A0A165AKX4</accession>
<dbReference type="InterPro" id="IPR029058">
    <property type="entry name" value="AB_hydrolase_fold"/>
</dbReference>
<evidence type="ECO:0000259" key="1">
    <source>
        <dbReference type="Pfam" id="PF00561"/>
    </source>
</evidence>
<protein>
    <submittedName>
        <fullName evidence="2">Alpha/beta-hydrolase</fullName>
    </submittedName>
</protein>
<gene>
    <name evidence="2" type="ORF">SISNIDRAFT_434929</name>
</gene>
<reference evidence="2 3" key="1">
    <citation type="journal article" date="2016" name="Mol. Biol. Evol.">
        <title>Comparative Genomics of Early-Diverging Mushroom-Forming Fungi Provides Insights into the Origins of Lignocellulose Decay Capabilities.</title>
        <authorList>
            <person name="Nagy L.G."/>
            <person name="Riley R."/>
            <person name="Tritt A."/>
            <person name="Adam C."/>
            <person name="Daum C."/>
            <person name="Floudas D."/>
            <person name="Sun H."/>
            <person name="Yadav J.S."/>
            <person name="Pangilinan J."/>
            <person name="Larsson K.H."/>
            <person name="Matsuura K."/>
            <person name="Barry K."/>
            <person name="Labutti K."/>
            <person name="Kuo R."/>
            <person name="Ohm R.A."/>
            <person name="Bhattacharya S.S."/>
            <person name="Shirouzu T."/>
            <person name="Yoshinaga Y."/>
            <person name="Martin F.M."/>
            <person name="Grigoriev I.V."/>
            <person name="Hibbett D.S."/>
        </authorList>
    </citation>
    <scope>NUCLEOTIDE SEQUENCE [LARGE SCALE GENOMIC DNA]</scope>
    <source>
        <strain evidence="2 3">HHB9708</strain>
    </source>
</reference>
<dbReference type="PANTHER" id="PTHR43433:SF5">
    <property type="entry name" value="AB HYDROLASE-1 DOMAIN-CONTAINING PROTEIN"/>
    <property type="match status" value="1"/>
</dbReference>
<dbReference type="PANTHER" id="PTHR43433">
    <property type="entry name" value="HYDROLASE, ALPHA/BETA FOLD FAMILY PROTEIN"/>
    <property type="match status" value="1"/>
</dbReference>
<dbReference type="Pfam" id="PF00561">
    <property type="entry name" value="Abhydrolase_1"/>
    <property type="match status" value="1"/>
</dbReference>
<keyword evidence="3" id="KW-1185">Reference proteome</keyword>
<dbReference type="EMBL" id="KV419394">
    <property type="protein sequence ID" value="KZS99184.1"/>
    <property type="molecule type" value="Genomic_DNA"/>
</dbReference>
<dbReference type="PRINTS" id="PR00111">
    <property type="entry name" value="ABHYDROLASE"/>
</dbReference>
<sequence>MSNVELNTIFDPQTCVRRGLCPITKIRGQADNVAESHSIYYEQHGRGEEQVVLIMGLNSSSFSWGPQVALLAKEHSVLVFDNRGVGNSDAPRGPYTTSGMADDIITLLDYVGWNSGKRDLHVVGISLGGMVAQELAIKIPQRIVSLMLSVTTAGGRPWTNFPPWKGVSTLTRLMTVRNPEVKVPMILDMVFPQAWLDAKATDDPQGRTNRELQTKEYLHRMSKTRPQSITGSLSQMSAALTHRVSPDQLRRINDSIPKVMIVTGDDDNLVLPSNSDYLHSHMPNAELVKWDGTGHALHTQWPDRYYQLLQRTFREGRQRMSSEPSR</sequence>
<dbReference type="AlphaFoldDB" id="A0A165AKX4"/>
<dbReference type="Proteomes" id="UP000076722">
    <property type="component" value="Unassembled WGS sequence"/>
</dbReference>
<feature type="domain" description="AB hydrolase-1" evidence="1">
    <location>
        <begin position="51"/>
        <end position="298"/>
    </location>
</feature>
<organism evidence="2 3">
    <name type="scientific">Sistotremastrum niveocremeum HHB9708</name>
    <dbReference type="NCBI Taxonomy" id="1314777"/>
    <lineage>
        <taxon>Eukaryota</taxon>
        <taxon>Fungi</taxon>
        <taxon>Dikarya</taxon>
        <taxon>Basidiomycota</taxon>
        <taxon>Agaricomycotina</taxon>
        <taxon>Agaricomycetes</taxon>
        <taxon>Sistotremastrales</taxon>
        <taxon>Sistotremastraceae</taxon>
        <taxon>Sertulicium</taxon>
        <taxon>Sertulicium niveocremeum</taxon>
    </lineage>
</organism>
<name>A0A165AKX4_9AGAM</name>
<dbReference type="OrthoDB" id="19657at2759"/>
<keyword evidence="2" id="KW-0378">Hydrolase</keyword>
<dbReference type="InterPro" id="IPR000073">
    <property type="entry name" value="AB_hydrolase_1"/>
</dbReference>
<dbReference type="STRING" id="1314777.A0A165AKX4"/>
<dbReference type="Gene3D" id="3.40.50.1820">
    <property type="entry name" value="alpha/beta hydrolase"/>
    <property type="match status" value="1"/>
</dbReference>
<dbReference type="InterPro" id="IPR050471">
    <property type="entry name" value="AB_hydrolase"/>
</dbReference>
<evidence type="ECO:0000313" key="3">
    <source>
        <dbReference type="Proteomes" id="UP000076722"/>
    </source>
</evidence>
<dbReference type="SUPFAM" id="SSF53474">
    <property type="entry name" value="alpha/beta-Hydrolases"/>
    <property type="match status" value="1"/>
</dbReference>